<dbReference type="PANTHER" id="PTHR11774:SF4">
    <property type="entry name" value="GERANYLGERANYL TRANSFERASE TYPE-1 SUBUNIT BETA"/>
    <property type="match status" value="1"/>
</dbReference>
<evidence type="ECO:0000313" key="10">
    <source>
        <dbReference type="Proteomes" id="UP000013827"/>
    </source>
</evidence>
<proteinExistence type="inferred from homology"/>
<dbReference type="Proteomes" id="UP000013827">
    <property type="component" value="Unassembled WGS sequence"/>
</dbReference>
<keyword evidence="5" id="KW-0479">Metal-binding</keyword>
<dbReference type="Pfam" id="PF00432">
    <property type="entry name" value="Prenyltrans"/>
    <property type="match status" value="1"/>
</dbReference>
<dbReference type="GeneID" id="17250285"/>
<dbReference type="PANTHER" id="PTHR11774">
    <property type="entry name" value="GERANYLGERANYL TRANSFERASE TYPE BETA SUBUNIT"/>
    <property type="match status" value="1"/>
</dbReference>
<name>A0A0D3HYK3_EMIH1</name>
<evidence type="ECO:0000259" key="8">
    <source>
        <dbReference type="Pfam" id="PF00432"/>
    </source>
</evidence>
<dbReference type="eggNOG" id="KOG0367">
    <property type="taxonomic scope" value="Eukaryota"/>
</dbReference>
<evidence type="ECO:0000256" key="6">
    <source>
        <dbReference type="ARBA" id="ARBA00022737"/>
    </source>
</evidence>
<protein>
    <recommendedName>
        <fullName evidence="8">Prenyltransferase alpha-alpha toroid domain-containing protein</fullName>
    </recommendedName>
</protein>
<dbReference type="GO" id="GO:0046872">
    <property type="term" value="F:metal ion binding"/>
    <property type="evidence" value="ECO:0007669"/>
    <property type="project" value="UniProtKB-KW"/>
</dbReference>
<dbReference type="RefSeq" id="XP_005756517.1">
    <property type="nucleotide sequence ID" value="XM_005756460.1"/>
</dbReference>
<evidence type="ECO:0000256" key="1">
    <source>
        <dbReference type="ARBA" id="ARBA00001947"/>
    </source>
</evidence>
<evidence type="ECO:0000256" key="7">
    <source>
        <dbReference type="ARBA" id="ARBA00022833"/>
    </source>
</evidence>
<dbReference type="OMA" id="RWCLMRQ"/>
<evidence type="ECO:0000256" key="3">
    <source>
        <dbReference type="ARBA" id="ARBA00022602"/>
    </source>
</evidence>
<feature type="domain" description="Prenyltransferase alpha-alpha toroid" evidence="8">
    <location>
        <begin position="5"/>
        <end position="339"/>
    </location>
</feature>
<dbReference type="AlphaFoldDB" id="A0A0D3HYK3"/>
<keyword evidence="10" id="KW-1185">Reference proteome</keyword>
<evidence type="ECO:0000256" key="5">
    <source>
        <dbReference type="ARBA" id="ARBA00022723"/>
    </source>
</evidence>
<accession>A0A0D3HYK3</accession>
<dbReference type="GO" id="GO:0005953">
    <property type="term" value="C:CAAX-protein geranylgeranyltransferase complex"/>
    <property type="evidence" value="ECO:0007669"/>
    <property type="project" value="TreeGrafter"/>
</dbReference>
<reference evidence="10" key="1">
    <citation type="journal article" date="2013" name="Nature">
        <title>Pan genome of the phytoplankton Emiliania underpins its global distribution.</title>
        <authorList>
            <person name="Read B.A."/>
            <person name="Kegel J."/>
            <person name="Klute M.J."/>
            <person name="Kuo A."/>
            <person name="Lefebvre S.C."/>
            <person name="Maumus F."/>
            <person name="Mayer C."/>
            <person name="Miller J."/>
            <person name="Monier A."/>
            <person name="Salamov A."/>
            <person name="Young J."/>
            <person name="Aguilar M."/>
            <person name="Claverie J.M."/>
            <person name="Frickenhaus S."/>
            <person name="Gonzalez K."/>
            <person name="Herman E.K."/>
            <person name="Lin Y.C."/>
            <person name="Napier J."/>
            <person name="Ogata H."/>
            <person name="Sarno A.F."/>
            <person name="Shmutz J."/>
            <person name="Schroeder D."/>
            <person name="de Vargas C."/>
            <person name="Verret F."/>
            <person name="von Dassow P."/>
            <person name="Valentin K."/>
            <person name="Van de Peer Y."/>
            <person name="Wheeler G."/>
            <person name="Dacks J.B."/>
            <person name="Delwiche C.F."/>
            <person name="Dyhrman S.T."/>
            <person name="Glockner G."/>
            <person name="John U."/>
            <person name="Richards T."/>
            <person name="Worden A.Z."/>
            <person name="Zhang X."/>
            <person name="Grigoriev I.V."/>
            <person name="Allen A.E."/>
            <person name="Bidle K."/>
            <person name="Borodovsky M."/>
            <person name="Bowler C."/>
            <person name="Brownlee C."/>
            <person name="Cock J.M."/>
            <person name="Elias M."/>
            <person name="Gladyshev V.N."/>
            <person name="Groth M."/>
            <person name="Guda C."/>
            <person name="Hadaegh A."/>
            <person name="Iglesias-Rodriguez M.D."/>
            <person name="Jenkins J."/>
            <person name="Jones B.M."/>
            <person name="Lawson T."/>
            <person name="Leese F."/>
            <person name="Lindquist E."/>
            <person name="Lobanov A."/>
            <person name="Lomsadze A."/>
            <person name="Malik S.B."/>
            <person name="Marsh M.E."/>
            <person name="Mackinder L."/>
            <person name="Mock T."/>
            <person name="Mueller-Roeber B."/>
            <person name="Pagarete A."/>
            <person name="Parker M."/>
            <person name="Probert I."/>
            <person name="Quesneville H."/>
            <person name="Raines C."/>
            <person name="Rensing S.A."/>
            <person name="Riano-Pachon D.M."/>
            <person name="Richier S."/>
            <person name="Rokitta S."/>
            <person name="Shiraiwa Y."/>
            <person name="Soanes D.M."/>
            <person name="van der Giezen M."/>
            <person name="Wahlund T.M."/>
            <person name="Williams B."/>
            <person name="Wilson W."/>
            <person name="Wolfe G."/>
            <person name="Wurch L.L."/>
        </authorList>
    </citation>
    <scope>NUCLEOTIDE SEQUENCE</scope>
</reference>
<dbReference type="InterPro" id="IPR001330">
    <property type="entry name" value="Prenyltrans"/>
</dbReference>
<dbReference type="HOGENOM" id="CLU_028946_2_2_1"/>
<organism evidence="9 10">
    <name type="scientific">Emiliania huxleyi (strain CCMP1516)</name>
    <dbReference type="NCBI Taxonomy" id="280463"/>
    <lineage>
        <taxon>Eukaryota</taxon>
        <taxon>Haptista</taxon>
        <taxon>Haptophyta</taxon>
        <taxon>Prymnesiophyceae</taxon>
        <taxon>Isochrysidales</taxon>
        <taxon>Noelaerhabdaceae</taxon>
        <taxon>Emiliania</taxon>
    </lineage>
</organism>
<dbReference type="PaxDb" id="2903-EOD04088"/>
<comment type="similarity">
    <text evidence="2">Belongs to the protein prenyltransferase subunit beta family.</text>
</comment>
<evidence type="ECO:0000313" key="9">
    <source>
        <dbReference type="EnsemblProtists" id="EOD04088"/>
    </source>
</evidence>
<dbReference type="STRING" id="2903.R1B3H5"/>
<evidence type="ECO:0000256" key="2">
    <source>
        <dbReference type="ARBA" id="ARBA00010497"/>
    </source>
</evidence>
<keyword evidence="7" id="KW-0862">Zinc</keyword>
<dbReference type="EnsemblProtists" id="EOD04088">
    <property type="protein sequence ID" value="EOD04088"/>
    <property type="gene ID" value="EMIHUDRAFT_439295"/>
</dbReference>
<dbReference type="InterPro" id="IPR008930">
    <property type="entry name" value="Terpenoid_cyclase/PrenylTrfase"/>
</dbReference>
<dbReference type="KEGG" id="ehx:EMIHUDRAFT_439295"/>
<comment type="cofactor">
    <cofactor evidence="1">
        <name>Zn(2+)</name>
        <dbReference type="ChEBI" id="CHEBI:29105"/>
    </cofactor>
</comment>
<dbReference type="Gene3D" id="1.50.10.20">
    <property type="match status" value="1"/>
</dbReference>
<keyword evidence="3" id="KW-0637">Prenyltransferase</keyword>
<evidence type="ECO:0000256" key="4">
    <source>
        <dbReference type="ARBA" id="ARBA00022679"/>
    </source>
</evidence>
<reference evidence="9" key="2">
    <citation type="submission" date="2024-10" db="UniProtKB">
        <authorList>
            <consortium name="EnsemblProtists"/>
        </authorList>
    </citation>
    <scope>IDENTIFICATION</scope>
</reference>
<dbReference type="InterPro" id="IPR045089">
    <property type="entry name" value="PGGT1B-like"/>
</dbReference>
<dbReference type="GO" id="GO:0004662">
    <property type="term" value="F:CAAX-protein geranylgeranyltransferase activity"/>
    <property type="evidence" value="ECO:0007669"/>
    <property type="project" value="TreeGrafter"/>
</dbReference>
<keyword evidence="4" id="KW-0808">Transferase</keyword>
<dbReference type="SUPFAM" id="SSF48239">
    <property type="entry name" value="Terpenoid cyclases/Protein prenyltransferases"/>
    <property type="match status" value="1"/>
</dbReference>
<sequence length="375" mass="39555">MATQLERDKHARYLLHCLREVPQPYAALDTSRLSLAYFCVAGLDVLAHLGKIDAPLRAGIVEWIYSLQVLPPSDGCAGLPADRLGGFRGSGYLGAAHSSGGAPSSSPYDGAHLAMTYTALAVLLTLGDDLSRVDGPRVLAFVSSLQDEAGCFSAYPGGERDMRFLFCAAAVVAMLRGGAVPPSSGIDVERATRYVLESRGFDGGFGLGPGQESHGGSTFTGLAALALMGTLRRLPQPQRTVRWCVERQVGGFQGRPNKDEDTCYSFWIGGSLALLGAATLLQRAALSAFCLSCQFAHPTFGGIAKHPDTRPDLLHTHYALCGLSLAGAAGLAPLEPRLGITARAAARARGCEAEGECQTCEEETTVWDGSLREPG</sequence>
<keyword evidence="6" id="KW-0677">Repeat</keyword>